<dbReference type="Proteomes" id="UP000722989">
    <property type="component" value="Unassembled WGS sequence"/>
</dbReference>
<organism evidence="4 5">
    <name type="scientific">Planosporangium thailandense</name>
    <dbReference type="NCBI Taxonomy" id="765197"/>
    <lineage>
        <taxon>Bacteria</taxon>
        <taxon>Bacillati</taxon>
        <taxon>Actinomycetota</taxon>
        <taxon>Actinomycetes</taxon>
        <taxon>Micromonosporales</taxon>
        <taxon>Micromonosporaceae</taxon>
        <taxon>Planosporangium</taxon>
    </lineage>
</organism>
<dbReference type="InterPro" id="IPR001789">
    <property type="entry name" value="Sig_transdc_resp-reg_receiver"/>
</dbReference>
<proteinExistence type="predicted"/>
<dbReference type="CDD" id="cd00156">
    <property type="entry name" value="REC"/>
    <property type="match status" value="1"/>
</dbReference>
<feature type="domain" description="Response regulatory" evidence="3">
    <location>
        <begin position="3"/>
        <end position="118"/>
    </location>
</feature>
<evidence type="ECO:0000313" key="4">
    <source>
        <dbReference type="EMBL" id="NJC74301.1"/>
    </source>
</evidence>
<dbReference type="InterPro" id="IPR050595">
    <property type="entry name" value="Bact_response_regulator"/>
</dbReference>
<dbReference type="SUPFAM" id="SSF52172">
    <property type="entry name" value="CheY-like"/>
    <property type="match status" value="1"/>
</dbReference>
<sequence length="127" mass="13382">MSRVVIAEDDPDLRALYSRALTRQGHSVVLCGDGSSAYDHVRREHPDLLLTDVDMPPGMNGLELAAAVHADPSVADIPILLVTGGWAEVDDARTPGVVALLRKPFSPRELVGHVEAALAGAPARSAS</sequence>
<evidence type="ECO:0000259" key="3">
    <source>
        <dbReference type="PROSITE" id="PS50110"/>
    </source>
</evidence>
<keyword evidence="1 2" id="KW-0597">Phosphoprotein</keyword>
<dbReference type="PANTHER" id="PTHR44591:SF21">
    <property type="entry name" value="TWO-COMPONENT RESPONSE REGULATOR"/>
    <property type="match status" value="1"/>
</dbReference>
<name>A0ABX0Y798_9ACTN</name>
<evidence type="ECO:0000256" key="2">
    <source>
        <dbReference type="PROSITE-ProRule" id="PRU00169"/>
    </source>
</evidence>
<dbReference type="Gene3D" id="3.40.50.2300">
    <property type="match status" value="1"/>
</dbReference>
<dbReference type="Pfam" id="PF00072">
    <property type="entry name" value="Response_reg"/>
    <property type="match status" value="1"/>
</dbReference>
<feature type="modified residue" description="4-aspartylphosphate" evidence="2">
    <location>
        <position position="52"/>
    </location>
</feature>
<dbReference type="InterPro" id="IPR011006">
    <property type="entry name" value="CheY-like_superfamily"/>
</dbReference>
<protein>
    <submittedName>
        <fullName evidence="4">Response regulator</fullName>
    </submittedName>
</protein>
<dbReference type="EMBL" id="JAATVY010000057">
    <property type="protein sequence ID" value="NJC74301.1"/>
    <property type="molecule type" value="Genomic_DNA"/>
</dbReference>
<dbReference type="RefSeq" id="WP_167929202.1">
    <property type="nucleotide sequence ID" value="NZ_JAATVY010000057.1"/>
</dbReference>
<gene>
    <name evidence="4" type="ORF">HC031_31985</name>
</gene>
<keyword evidence="5" id="KW-1185">Reference proteome</keyword>
<reference evidence="4 5" key="1">
    <citation type="submission" date="2020-03" db="EMBL/GenBank/DDBJ databases">
        <title>WGS of the type strain of Planosporangium spp.</title>
        <authorList>
            <person name="Thawai C."/>
        </authorList>
    </citation>
    <scope>NUCLEOTIDE SEQUENCE [LARGE SCALE GENOMIC DNA]</scope>
    <source>
        <strain evidence="4 5">TBRC 5610</strain>
    </source>
</reference>
<comment type="caution">
    <text evidence="4">The sequence shown here is derived from an EMBL/GenBank/DDBJ whole genome shotgun (WGS) entry which is preliminary data.</text>
</comment>
<dbReference type="SMART" id="SM00448">
    <property type="entry name" value="REC"/>
    <property type="match status" value="1"/>
</dbReference>
<evidence type="ECO:0000256" key="1">
    <source>
        <dbReference type="ARBA" id="ARBA00022553"/>
    </source>
</evidence>
<dbReference type="PANTHER" id="PTHR44591">
    <property type="entry name" value="STRESS RESPONSE REGULATOR PROTEIN 1"/>
    <property type="match status" value="1"/>
</dbReference>
<evidence type="ECO:0000313" key="5">
    <source>
        <dbReference type="Proteomes" id="UP000722989"/>
    </source>
</evidence>
<accession>A0ABX0Y798</accession>
<dbReference type="PROSITE" id="PS50110">
    <property type="entry name" value="RESPONSE_REGULATORY"/>
    <property type="match status" value="1"/>
</dbReference>